<protein>
    <submittedName>
        <fullName evidence="1">Uncharacterized protein</fullName>
    </submittedName>
</protein>
<name>A0A1E3JIT4_9TREE</name>
<proteinExistence type="predicted"/>
<comment type="caution">
    <text evidence="1">The sequence shown here is derived from an EMBL/GenBank/DDBJ whole genome shotgun (WGS) entry which is preliminary data.</text>
</comment>
<evidence type="ECO:0000313" key="2">
    <source>
        <dbReference type="Proteomes" id="UP000095149"/>
    </source>
</evidence>
<accession>A0A1E3JIT4</accession>
<organism evidence="1 2">
    <name type="scientific">Cryptococcus amylolentus CBS 6273</name>
    <dbReference type="NCBI Taxonomy" id="1296118"/>
    <lineage>
        <taxon>Eukaryota</taxon>
        <taxon>Fungi</taxon>
        <taxon>Dikarya</taxon>
        <taxon>Basidiomycota</taxon>
        <taxon>Agaricomycotina</taxon>
        <taxon>Tremellomycetes</taxon>
        <taxon>Tremellales</taxon>
        <taxon>Cryptococcaceae</taxon>
        <taxon>Cryptococcus</taxon>
    </lineage>
</organism>
<dbReference type="EMBL" id="MEKH01000011">
    <property type="protein sequence ID" value="ODO00007.1"/>
    <property type="molecule type" value="Genomic_DNA"/>
</dbReference>
<dbReference type="AlphaFoldDB" id="A0A1E3JIT4"/>
<reference evidence="1 2" key="1">
    <citation type="submission" date="2016-06" db="EMBL/GenBank/DDBJ databases">
        <title>Evolution of pathogenesis and genome organization in the Tremellales.</title>
        <authorList>
            <person name="Cuomo C."/>
            <person name="Litvintseva A."/>
            <person name="Heitman J."/>
            <person name="Chen Y."/>
            <person name="Sun S."/>
            <person name="Springer D."/>
            <person name="Dromer F."/>
            <person name="Young S."/>
            <person name="Zeng Q."/>
            <person name="Chapman S."/>
            <person name="Gujja S."/>
            <person name="Saif S."/>
            <person name="Birren B."/>
        </authorList>
    </citation>
    <scope>NUCLEOTIDE SEQUENCE [LARGE SCALE GENOMIC DNA]</scope>
    <source>
        <strain evidence="1 2">CBS 6273</strain>
    </source>
</reference>
<sequence>MFGALVNRPNKIQAKQVAFQAQHVPVYLRGNGKYYYRKPHHLPFPTRPIR</sequence>
<gene>
    <name evidence="1" type="ORF">I350_06627</name>
</gene>
<dbReference type="Proteomes" id="UP000095149">
    <property type="component" value="Unassembled WGS sequence"/>
</dbReference>
<evidence type="ECO:0000313" key="1">
    <source>
        <dbReference type="EMBL" id="ODO00007.1"/>
    </source>
</evidence>
<dbReference type="OrthoDB" id="5511599at2759"/>